<reference evidence="3" key="1">
    <citation type="submission" date="2023-05" db="EMBL/GenBank/DDBJ databases">
        <authorList>
            <person name="Huff M."/>
        </authorList>
    </citation>
    <scope>NUCLEOTIDE SEQUENCE</scope>
</reference>
<dbReference type="GO" id="GO:0006353">
    <property type="term" value="P:DNA-templated transcription termination"/>
    <property type="evidence" value="ECO:0007669"/>
    <property type="project" value="InterPro"/>
</dbReference>
<protein>
    <recommendedName>
        <fullName evidence="2">Rho termination factor-like N-terminal domain-containing protein</fullName>
    </recommendedName>
</protein>
<feature type="domain" description="Rho termination factor-like N-terminal" evidence="2">
    <location>
        <begin position="403"/>
        <end position="441"/>
    </location>
</feature>
<organism evidence="3 4">
    <name type="scientific">Fraxinus pennsylvanica</name>
    <dbReference type="NCBI Taxonomy" id="56036"/>
    <lineage>
        <taxon>Eukaryota</taxon>
        <taxon>Viridiplantae</taxon>
        <taxon>Streptophyta</taxon>
        <taxon>Embryophyta</taxon>
        <taxon>Tracheophyta</taxon>
        <taxon>Spermatophyta</taxon>
        <taxon>Magnoliopsida</taxon>
        <taxon>eudicotyledons</taxon>
        <taxon>Gunneridae</taxon>
        <taxon>Pentapetalae</taxon>
        <taxon>asterids</taxon>
        <taxon>lamiids</taxon>
        <taxon>Lamiales</taxon>
        <taxon>Oleaceae</taxon>
        <taxon>Oleeae</taxon>
        <taxon>Fraxinus</taxon>
    </lineage>
</organism>
<proteinExistence type="predicted"/>
<feature type="region of interest" description="Disordered" evidence="1">
    <location>
        <begin position="141"/>
        <end position="162"/>
    </location>
</feature>
<dbReference type="Pfam" id="PF07498">
    <property type="entry name" value="Rho_N"/>
    <property type="match status" value="1"/>
</dbReference>
<dbReference type="InterPro" id="IPR011112">
    <property type="entry name" value="Rho-like_N"/>
</dbReference>
<dbReference type="AlphaFoldDB" id="A0AAD2EAY3"/>
<evidence type="ECO:0000259" key="2">
    <source>
        <dbReference type="SMART" id="SM00959"/>
    </source>
</evidence>
<evidence type="ECO:0000313" key="3">
    <source>
        <dbReference type="EMBL" id="CAI9781271.1"/>
    </source>
</evidence>
<evidence type="ECO:0000256" key="1">
    <source>
        <dbReference type="SAM" id="MobiDB-lite"/>
    </source>
</evidence>
<dbReference type="EMBL" id="OU503053">
    <property type="protein sequence ID" value="CAI9781271.1"/>
    <property type="molecule type" value="Genomic_DNA"/>
</dbReference>
<dbReference type="SMART" id="SM00959">
    <property type="entry name" value="Rho_N"/>
    <property type="match status" value="1"/>
</dbReference>
<feature type="region of interest" description="Disordered" evidence="1">
    <location>
        <begin position="229"/>
        <end position="374"/>
    </location>
</feature>
<evidence type="ECO:0000313" key="4">
    <source>
        <dbReference type="Proteomes" id="UP000834106"/>
    </source>
</evidence>
<sequence>MEREREREGAAASLWRCCEGGGEGRGREGMEREGEGAVVQKRRCSAAATLLRSQQREGGGRRRSGIGDGGSGVVGEIMSRAIHFISNTIPGYGPQEGCLPCSGVSGGAVSACTTRGDHHKVISDVKFFSLTCASRGRPSACNASSGKYRRNPDFPKQNKSGFSRSWNRYNEEREGYENLEESEIISSKNGPLLSVSENPKFQVTSTPGPREKEIVELFRKVQARLRERTAVKEEKKIEDSTGKSKESETVDTLLKLLRKHTVQQGKKNSNSASSRDFVLDQPEQVGPFSEDRSTSFLDSNNSVKQEMQESQRPHVSRPASNFRKRSPVPQVKFQPVYSDEGPINSVSRGNGKSKEMETNTEPDVEPIFSEGGVFDQMSEDETSVIFESDNDEESEEENPIITNLSGMKLSELRGIAKSRGLKGFSKIKKQELVELLSGSSI</sequence>
<dbReference type="Proteomes" id="UP000834106">
    <property type="component" value="Chromosome 18"/>
</dbReference>
<dbReference type="PANTHER" id="PTHR34449:SF5">
    <property type="entry name" value="ATP BINDING _ ATPASE"/>
    <property type="match status" value="1"/>
</dbReference>
<gene>
    <name evidence="3" type="ORF">FPE_LOCUS28701</name>
</gene>
<accession>A0AAD2EAY3</accession>
<feature type="compositionally biased region" description="Basic and acidic residues" evidence="1">
    <location>
        <begin position="229"/>
        <end position="248"/>
    </location>
</feature>
<feature type="region of interest" description="Disordered" evidence="1">
    <location>
        <begin position="51"/>
        <end position="71"/>
    </location>
</feature>
<name>A0AAD2EAY3_9LAMI</name>
<feature type="compositionally biased region" description="Polar residues" evidence="1">
    <location>
        <begin position="294"/>
        <end position="305"/>
    </location>
</feature>
<keyword evidence="4" id="KW-1185">Reference proteome</keyword>
<feature type="compositionally biased region" description="Polar residues" evidence="1">
    <location>
        <begin position="262"/>
        <end position="274"/>
    </location>
</feature>
<dbReference type="PANTHER" id="PTHR34449">
    <property type="entry name" value="RHO TERMINATION FACTOR"/>
    <property type="match status" value="1"/>
</dbReference>